<dbReference type="Pfam" id="PF20405">
    <property type="entry name" value="DUF6695"/>
    <property type="match status" value="1"/>
</dbReference>
<dbReference type="OrthoDB" id="695573at2"/>
<sequence>MRFNQMEYNDLALILTWPDATIRGDEKWMMFFKKVGIVKNLNFKVGHTGIVILKRDTGEMLFYDFGRYITPRGYGRARSKFSDPRLEIKFRATFDGEDIENLEEIIVHFEELKNAMYGEGILYFSIADGINFELAKAYGDDCVHQGTYPYGAVAKNNNNCSRFITRMLMKASQKYRWNHSINFPETIKASPISNVVNAVSNRMIYSFTLEQGLKHFKMNRWQSFAFLLRKLGDNVNRKKASCLPNDLIIGYMHFPSKPISVPKDAQYLGGVGDGAWFCVHATTEDKVIIKRFTSKGDLEYVVLGEPMEPINLAESFEVTYDSHLLFTHIKQLGRKIRINHIQKLDITDFQYKGLKERYA</sequence>
<dbReference type="Pfam" id="PF25218">
    <property type="entry name" value="TseH"/>
    <property type="match status" value="1"/>
</dbReference>
<name>A0A0B8T4J0_9SPHI</name>
<feature type="domain" description="DUF6695" evidence="1">
    <location>
        <begin position="265"/>
        <end position="341"/>
    </location>
</feature>
<evidence type="ECO:0000313" key="4">
    <source>
        <dbReference type="Proteomes" id="UP000031802"/>
    </source>
</evidence>
<accession>A0A0B8T4J0</accession>
<keyword evidence="4" id="KW-1185">Reference proteome</keyword>
<comment type="caution">
    <text evidence="3">The sequence shown here is derived from an EMBL/GenBank/DDBJ whole genome shotgun (WGS) entry which is preliminary data.</text>
</comment>
<dbReference type="EMBL" id="JJMU01000023">
    <property type="protein sequence ID" value="KGE14763.1"/>
    <property type="molecule type" value="Genomic_DNA"/>
</dbReference>
<dbReference type="InterPro" id="IPR046517">
    <property type="entry name" value="DUF6695"/>
</dbReference>
<evidence type="ECO:0000259" key="1">
    <source>
        <dbReference type="Pfam" id="PF20405"/>
    </source>
</evidence>
<dbReference type="PATRIC" id="fig|1229276.3.peg.1484"/>
<evidence type="ECO:0000259" key="2">
    <source>
        <dbReference type="Pfam" id="PF25218"/>
    </source>
</evidence>
<reference evidence="3 4" key="2">
    <citation type="journal article" date="2015" name="PLoS ONE">
        <title>Whole-Genome Optical Mapping and Finished Genome Sequence of Sphingobacterium deserti sp. nov., a New Species Isolated from the Western Desert of China.</title>
        <authorList>
            <person name="Teng C."/>
            <person name="Zhou Z."/>
            <person name="Molnar I."/>
            <person name="Li X."/>
            <person name="Tang R."/>
            <person name="Chen M."/>
            <person name="Wang L."/>
            <person name="Su S."/>
            <person name="Zhang W."/>
            <person name="Lin M."/>
        </authorList>
    </citation>
    <scope>NUCLEOTIDE SEQUENCE [LARGE SCALE GENOMIC DNA]</scope>
    <source>
        <strain evidence="4">ACCC05744</strain>
    </source>
</reference>
<dbReference type="Proteomes" id="UP000031802">
    <property type="component" value="Unassembled WGS sequence"/>
</dbReference>
<organism evidence="3 4">
    <name type="scientific">Sphingobacterium deserti</name>
    <dbReference type="NCBI Taxonomy" id="1229276"/>
    <lineage>
        <taxon>Bacteria</taxon>
        <taxon>Pseudomonadati</taxon>
        <taxon>Bacteroidota</taxon>
        <taxon>Sphingobacteriia</taxon>
        <taxon>Sphingobacteriales</taxon>
        <taxon>Sphingobacteriaceae</taxon>
        <taxon>Sphingobacterium</taxon>
    </lineage>
</organism>
<dbReference type="InterPro" id="IPR057382">
    <property type="entry name" value="TseH"/>
</dbReference>
<protein>
    <submittedName>
        <fullName evidence="3">Uncharacterized protein</fullName>
    </submittedName>
</protein>
<proteinExistence type="predicted"/>
<dbReference type="STRING" id="1229276.DI53_1437"/>
<dbReference type="AlphaFoldDB" id="A0A0B8T4J0"/>
<evidence type="ECO:0000313" key="3">
    <source>
        <dbReference type="EMBL" id="KGE14763.1"/>
    </source>
</evidence>
<reference evidence="4" key="1">
    <citation type="submission" date="2014-04" db="EMBL/GenBank/DDBJ databases">
        <title>Whole-Genome optical mapping and complete genome sequence of Sphingobacterium deserti sp. nov., a new spaces isolated from desert in the west of China.</title>
        <authorList>
            <person name="Teng C."/>
            <person name="Zhou Z."/>
            <person name="Li X."/>
            <person name="Chen M."/>
            <person name="Lin M."/>
            <person name="Wang L."/>
            <person name="Su S."/>
            <person name="Zhang C."/>
            <person name="Zhang W."/>
        </authorList>
    </citation>
    <scope>NUCLEOTIDE SEQUENCE [LARGE SCALE GENOMIC DNA]</scope>
    <source>
        <strain evidence="4">ACCC05744</strain>
    </source>
</reference>
<dbReference type="RefSeq" id="WP_037497145.1">
    <property type="nucleotide sequence ID" value="NZ_JJMU01000023.1"/>
</dbReference>
<dbReference type="eggNOG" id="ENOG502ZA2J">
    <property type="taxonomic scope" value="Bacteria"/>
</dbReference>
<gene>
    <name evidence="3" type="ORF">DI53_1437</name>
</gene>
<feature type="domain" description="Type VI secretion system effector TseH-like" evidence="2">
    <location>
        <begin position="12"/>
        <end position="176"/>
    </location>
</feature>